<dbReference type="Proteomes" id="UP000321083">
    <property type="component" value="Unassembled WGS sequence"/>
</dbReference>
<sequence>QISQYKISEENSPLPRDRVFFNYNYFNSVVGSAGYGDVQRFVPGFERTFNDSWTSAEVRLPFAGTFDSTQLLNEELLTTGGSAAELGNLSVALKQLLLQTESGVVSGGLSVELPTADDTVIQNRALYMRRSGEAVTVAPWLGLLMTPTDRTFIQGFGQVAFDTTGESVLVEDRYSGESAAGRLQESAVLYASVQGGVWLYQADAAADVSLTGLAGVLELHFNEMLQSADHFSANVGGVPLEFGNAGSRANVVNLTTGLTAQLYRRTNLTMSVVVPTSSDRQFDSELHIGLNHYFGPGGRRSSGMSR</sequence>
<feature type="non-terminal residue" evidence="1">
    <location>
        <position position="1"/>
    </location>
</feature>
<reference evidence="1 2" key="1">
    <citation type="submission" date="2019-08" db="EMBL/GenBank/DDBJ databases">
        <title>100 year-old enigma solved: identification of Planctomyces bekefii, the type genus and species of the phylum Planctomycetes.</title>
        <authorList>
            <person name="Svetlana D.N."/>
            <person name="Overmann J."/>
        </authorList>
    </citation>
    <scope>NUCLEOTIDE SEQUENCE [LARGE SCALE GENOMIC DNA]</scope>
    <source>
        <strain evidence="1">Phe10_nw2017</strain>
    </source>
</reference>
<name>A0A5C6M0Z6_9PLAN</name>
<evidence type="ECO:0000313" key="2">
    <source>
        <dbReference type="Proteomes" id="UP000321083"/>
    </source>
</evidence>
<comment type="caution">
    <text evidence="1">The sequence shown here is derived from an EMBL/GenBank/DDBJ whole genome shotgun (WGS) entry which is preliminary data.</text>
</comment>
<dbReference type="EMBL" id="SRHE01000948">
    <property type="protein sequence ID" value="TWW07909.1"/>
    <property type="molecule type" value="Genomic_DNA"/>
</dbReference>
<organism evidence="1 2">
    <name type="scientific">Planctomyces bekefii</name>
    <dbReference type="NCBI Taxonomy" id="1653850"/>
    <lineage>
        <taxon>Bacteria</taxon>
        <taxon>Pseudomonadati</taxon>
        <taxon>Planctomycetota</taxon>
        <taxon>Planctomycetia</taxon>
        <taxon>Planctomycetales</taxon>
        <taxon>Planctomycetaceae</taxon>
        <taxon>Planctomyces</taxon>
    </lineage>
</organism>
<proteinExistence type="predicted"/>
<accession>A0A5C6M0Z6</accession>
<dbReference type="AlphaFoldDB" id="A0A5C6M0Z6"/>
<gene>
    <name evidence="1" type="ORF">E3A20_29610</name>
</gene>
<protein>
    <submittedName>
        <fullName evidence="1">Uncharacterized protein</fullName>
    </submittedName>
</protein>
<reference evidence="1 2" key="2">
    <citation type="submission" date="2019-08" db="EMBL/GenBank/DDBJ databases">
        <authorList>
            <person name="Henke P."/>
        </authorList>
    </citation>
    <scope>NUCLEOTIDE SEQUENCE [LARGE SCALE GENOMIC DNA]</scope>
    <source>
        <strain evidence="1">Phe10_nw2017</strain>
    </source>
</reference>
<evidence type="ECO:0000313" key="1">
    <source>
        <dbReference type="EMBL" id="TWW07909.1"/>
    </source>
</evidence>
<keyword evidence="2" id="KW-1185">Reference proteome</keyword>